<accession>A0A370DLT0</accession>
<dbReference type="Proteomes" id="UP000254771">
    <property type="component" value="Unassembled WGS sequence"/>
</dbReference>
<reference evidence="2 3" key="1">
    <citation type="journal article" date="2018" name="ISME J.">
        <title>Endosymbiont genomes yield clues of tubeworm success.</title>
        <authorList>
            <person name="Li Y."/>
            <person name="Liles M.R."/>
            <person name="Halanych K.M."/>
        </authorList>
    </citation>
    <scope>NUCLEOTIDE SEQUENCE [LARGE SCALE GENOMIC DNA]</scope>
    <source>
        <strain evidence="2">A1462</strain>
    </source>
</reference>
<keyword evidence="3" id="KW-1185">Reference proteome</keyword>
<protein>
    <recommendedName>
        <fullName evidence="4">Lipoprotein</fullName>
    </recommendedName>
</protein>
<dbReference type="PROSITE" id="PS51257">
    <property type="entry name" value="PROKAR_LIPOPROTEIN"/>
    <property type="match status" value="1"/>
</dbReference>
<keyword evidence="1" id="KW-0732">Signal</keyword>
<evidence type="ECO:0008006" key="4">
    <source>
        <dbReference type="Google" id="ProtNLM"/>
    </source>
</evidence>
<sequence>MNSTKALISAALFATVSFAAGCDTQPVKANACIPPQGHDLDVAVSQSKSDLSDVCGFQFNAYLERLMNIAESDPKPANKEKFSEFLLWSNQAGLLSKQQAKSIYNRYFNVKYVSLMGDYNNCSLTCPKQQEVLSNMEQELLDKERGLVKISRDTGSYQRADRLLKETELVLEATCTACGAN</sequence>
<feature type="chain" id="PRO_5016588468" description="Lipoprotein" evidence="1">
    <location>
        <begin position="20"/>
        <end position="181"/>
    </location>
</feature>
<feature type="signal peptide" evidence="1">
    <location>
        <begin position="1"/>
        <end position="19"/>
    </location>
</feature>
<comment type="caution">
    <text evidence="2">The sequence shown here is derived from an EMBL/GenBank/DDBJ whole genome shotgun (WGS) entry which is preliminary data.</text>
</comment>
<evidence type="ECO:0000313" key="2">
    <source>
        <dbReference type="EMBL" id="RDH85803.1"/>
    </source>
</evidence>
<evidence type="ECO:0000313" key="3">
    <source>
        <dbReference type="Proteomes" id="UP000254771"/>
    </source>
</evidence>
<proteinExistence type="predicted"/>
<name>A0A370DLT0_9GAMM</name>
<dbReference type="AlphaFoldDB" id="A0A370DLT0"/>
<evidence type="ECO:0000256" key="1">
    <source>
        <dbReference type="SAM" id="SignalP"/>
    </source>
</evidence>
<gene>
    <name evidence="2" type="ORF">DIZ78_10120</name>
</gene>
<dbReference type="EMBL" id="QFXE01000012">
    <property type="protein sequence ID" value="RDH85803.1"/>
    <property type="molecule type" value="Genomic_DNA"/>
</dbReference>
<organism evidence="2 3">
    <name type="scientific">endosymbiont of Escarpia spicata</name>
    <dbReference type="NCBI Taxonomy" id="2200908"/>
    <lineage>
        <taxon>Bacteria</taxon>
        <taxon>Pseudomonadati</taxon>
        <taxon>Pseudomonadota</taxon>
        <taxon>Gammaproteobacteria</taxon>
        <taxon>sulfur-oxidizing symbionts</taxon>
    </lineage>
</organism>